<dbReference type="PANTHER" id="PTHR11926:SF1498">
    <property type="entry name" value="GLYCOSYLTRANSFERASE"/>
    <property type="match status" value="1"/>
</dbReference>
<dbReference type="SUPFAM" id="SSF53756">
    <property type="entry name" value="UDP-Glycosyltransferase/glycogen phosphorylase"/>
    <property type="match status" value="1"/>
</dbReference>
<dbReference type="Gene3D" id="3.40.50.2000">
    <property type="entry name" value="Glycogen Phosphorylase B"/>
    <property type="match status" value="2"/>
</dbReference>
<dbReference type="FunFam" id="3.40.50.2000:FF:000027">
    <property type="entry name" value="Glycosyltransferase"/>
    <property type="match status" value="1"/>
</dbReference>
<accession>A0A3S7QI84</accession>
<comment type="similarity">
    <text evidence="1 4">Belongs to the UDP-glycosyltransferase family.</text>
</comment>
<dbReference type="OrthoDB" id="5835829at2759"/>
<organism evidence="6">
    <name type="scientific">Andrographis paniculata</name>
    <name type="common">Creat</name>
    <name type="synonym">Justicia paniculata</name>
    <dbReference type="NCBI Taxonomy" id="175694"/>
    <lineage>
        <taxon>Eukaryota</taxon>
        <taxon>Viridiplantae</taxon>
        <taxon>Streptophyta</taxon>
        <taxon>Embryophyta</taxon>
        <taxon>Tracheophyta</taxon>
        <taxon>Spermatophyta</taxon>
        <taxon>Magnoliopsida</taxon>
        <taxon>eudicotyledons</taxon>
        <taxon>Gunneridae</taxon>
        <taxon>Pentapetalae</taxon>
        <taxon>asterids</taxon>
        <taxon>lamiids</taxon>
        <taxon>Lamiales</taxon>
        <taxon>Acanthaceae</taxon>
        <taxon>Acanthoideae</taxon>
        <taxon>Andrographideae</taxon>
        <taxon>Andrographis</taxon>
    </lineage>
</organism>
<dbReference type="GeneID" id="127252522"/>
<dbReference type="PROSITE" id="PS00375">
    <property type="entry name" value="UDPGT"/>
    <property type="match status" value="1"/>
</dbReference>
<evidence type="ECO:0000256" key="5">
    <source>
        <dbReference type="RuleBase" id="RU362057"/>
    </source>
</evidence>
<evidence type="ECO:0000256" key="4">
    <source>
        <dbReference type="RuleBase" id="RU003718"/>
    </source>
</evidence>
<dbReference type="KEGG" id="apan:127252522"/>
<evidence type="ECO:0000256" key="1">
    <source>
        <dbReference type="ARBA" id="ARBA00009995"/>
    </source>
</evidence>
<reference evidence="6" key="1">
    <citation type="journal article" date="2018" name="Plant J.">
        <title>The medicinal plant Andrographis paniculata genome provides insight into biosynthesis of the bioactive diterpenoid neoandrographolide.</title>
        <authorList>
            <person name="Sun W."/>
            <person name="Leng L."/>
            <person name="Yin Q."/>
            <person name="Xu M."/>
            <person name="Huang M."/>
            <person name="Xu Z."/>
            <person name="Zhang Y."/>
            <person name="Yao H."/>
            <person name="Wang C."/>
            <person name="Xiong C."/>
            <person name="Chen S."/>
            <person name="Jiang C."/>
            <person name="Xie N."/>
            <person name="Zheng X."/>
            <person name="Wang Y."/>
            <person name="Song C."/>
            <person name="Peters R.J."/>
            <person name="Chen S."/>
        </authorList>
    </citation>
    <scope>NUCLEOTIDE SEQUENCE</scope>
    <source>
        <strain evidence="6">CXL_8521</strain>
    </source>
</reference>
<dbReference type="PANTHER" id="PTHR11926">
    <property type="entry name" value="GLUCOSYL/GLUCURONOSYL TRANSFERASES"/>
    <property type="match status" value="1"/>
</dbReference>
<dbReference type="CDD" id="cd03784">
    <property type="entry name" value="GT1_Gtf-like"/>
    <property type="match status" value="1"/>
</dbReference>
<keyword evidence="2 4" id="KW-0808">Transferase</keyword>
<dbReference type="GO" id="GO:0080043">
    <property type="term" value="F:quercetin 3-O-glucosyltransferase activity"/>
    <property type="evidence" value="ECO:0007669"/>
    <property type="project" value="TreeGrafter"/>
</dbReference>
<evidence type="ECO:0000256" key="3">
    <source>
        <dbReference type="ARBA" id="ARBA00051003"/>
    </source>
</evidence>
<dbReference type="EMBL" id="MF285072">
    <property type="protein sequence ID" value="AXL95247.1"/>
    <property type="molecule type" value="mRNA"/>
</dbReference>
<dbReference type="SMR" id="A0A3S7QI84"/>
<dbReference type="Pfam" id="PF00201">
    <property type="entry name" value="UDPGT"/>
    <property type="match status" value="1"/>
</dbReference>
<dbReference type="GO" id="GO:0080044">
    <property type="term" value="F:quercetin 7-O-glucosyltransferase activity"/>
    <property type="evidence" value="ECO:0007669"/>
    <property type="project" value="TreeGrafter"/>
</dbReference>
<evidence type="ECO:0000313" key="6">
    <source>
        <dbReference type="EMBL" id="AXL95247.1"/>
    </source>
</evidence>
<dbReference type="InterPro" id="IPR002213">
    <property type="entry name" value="UDP_glucos_trans"/>
</dbReference>
<dbReference type="InterPro" id="IPR035595">
    <property type="entry name" value="UDP_glycos_trans_CS"/>
</dbReference>
<sequence>MARPEAKGHAVLVPFPAQGHITPMLNLGKLLHQSGRFFITFVNTHYNHRRFLRSGGPSALHGLPDFRFASIPDGLPPSDADATQDVPALCASTSTNCLEPFCDLISELNSDGGPPVSCIVGDGGMTFTLTAAERFGVAGALLWTSSAPSVLANAHYRSLVEKGYIPLKDASQLSNGYLDTIIDWVPGMPKDIRLRDFSSFIRTTDPNDIVLNFIIREIDAAPKAKALILNTFDALDSDILNSLSAIFLAPVYAVGPLNLMKITTSSRHLDGINSSLWKEDFSCIEWLDQKEPQSVVYVNFGSITVMTIEQLTEFAWGLANSNKPFLWVIRPDVVVGEKAMLPPEFLIETEERSMIVSWCPQDQVLKHPAIGGFLTHCGWNSTLESIVSGVPMLCWPFFADQQTNCRYACVEWGVGLEINNDVKRDEVESLIKELMGGEKGRKMKENAMAWKGKVAEAIAPGGTSYSNFNKLINVLSN</sequence>
<dbReference type="RefSeq" id="XP_051132673.1">
    <property type="nucleotide sequence ID" value="XM_051276716.1"/>
</dbReference>
<dbReference type="EC" id="2.4.1.-" evidence="5"/>
<proteinExistence type="evidence at transcript level"/>
<name>A0A3S7QI84_ANDPA</name>
<protein>
    <recommendedName>
        <fullName evidence="5">Glycosyltransferase</fullName>
        <ecNumber evidence="5">2.4.1.-</ecNumber>
    </recommendedName>
</protein>
<dbReference type="FunFam" id="3.40.50.2000:FF:000055">
    <property type="entry name" value="Glycosyltransferase"/>
    <property type="match status" value="1"/>
</dbReference>
<evidence type="ECO:0000256" key="2">
    <source>
        <dbReference type="ARBA" id="ARBA00022679"/>
    </source>
</evidence>
<keyword evidence="4" id="KW-0328">Glycosyltransferase</keyword>
<dbReference type="AlphaFoldDB" id="A0A3S7QI84"/>
<comment type="catalytic activity">
    <reaction evidence="3">
        <text>7-deoxyloganetin + UDP-alpha-D-glucose = 7-deoxyloganin + UDP + H(+)</text>
        <dbReference type="Rhea" id="RHEA:39899"/>
        <dbReference type="ChEBI" id="CHEBI:15378"/>
        <dbReference type="ChEBI" id="CHEBI:18370"/>
        <dbReference type="ChEBI" id="CHEBI:58223"/>
        <dbReference type="ChEBI" id="CHEBI:58885"/>
        <dbReference type="ChEBI" id="CHEBI:76849"/>
        <dbReference type="EC" id="2.4.1.324"/>
    </reaction>
</comment>